<evidence type="ECO:0000313" key="9">
    <source>
        <dbReference type="EMBL" id="KAK1580135.1"/>
    </source>
</evidence>
<feature type="region of interest" description="Disordered" evidence="7">
    <location>
        <begin position="88"/>
        <end position="113"/>
    </location>
</feature>
<dbReference type="CDD" id="cd00165">
    <property type="entry name" value="S4"/>
    <property type="match status" value="1"/>
</dbReference>
<comment type="similarity">
    <text evidence="1">Belongs to the universal ribosomal protein uS4 family.</text>
</comment>
<feature type="region of interest" description="Disordered" evidence="7">
    <location>
        <begin position="254"/>
        <end position="281"/>
    </location>
</feature>
<keyword evidence="3 6" id="KW-0694">RNA-binding</keyword>
<dbReference type="Pfam" id="PF01479">
    <property type="entry name" value="S4"/>
    <property type="match status" value="1"/>
</dbReference>
<evidence type="ECO:0000256" key="6">
    <source>
        <dbReference type="PROSITE-ProRule" id="PRU00182"/>
    </source>
</evidence>
<evidence type="ECO:0000256" key="5">
    <source>
        <dbReference type="ARBA" id="ARBA00023274"/>
    </source>
</evidence>
<dbReference type="InterPro" id="IPR022801">
    <property type="entry name" value="Ribosomal_uS4"/>
</dbReference>
<organism evidence="9 10">
    <name type="scientific">Colletotrichum navitas</name>
    <dbReference type="NCBI Taxonomy" id="681940"/>
    <lineage>
        <taxon>Eukaryota</taxon>
        <taxon>Fungi</taxon>
        <taxon>Dikarya</taxon>
        <taxon>Ascomycota</taxon>
        <taxon>Pezizomycotina</taxon>
        <taxon>Sordariomycetes</taxon>
        <taxon>Hypocreomycetidae</taxon>
        <taxon>Glomerellales</taxon>
        <taxon>Glomerellaceae</taxon>
        <taxon>Colletotrichum</taxon>
        <taxon>Colletotrichum graminicola species complex</taxon>
    </lineage>
</organism>
<dbReference type="GeneID" id="85442711"/>
<sequence>MRARKPRWYSLTKPKLRQSWNKYNLYNIASANLRQNRGKTFFQQKWAAKSATRGYHGAHIKESDWNRAFSRRLFSAVDMPPDYLASFDGSEQAAGRGSGLHAEPGSKDRTPTAANFSQFEKERQRRVRALSASAGQISHPSQKLITRDEKAQMLARPVHEMTPYMQMAYAPLERRLDVAIFRAMFASSTLQAKQFCTHGAVKVNGKLMRYGAYKLNPGDMFQVDIDSVLYATGRAKTPAHAKFVAGEDWESKNTIRDSKEGKSRILDPEASEQAAADTPVEAEAEAAAEAVVEKADAAAAEEGGEDAAAASTEESAVSEEERRAAHRKQLKALVRSARSLISDGEGLNPRKKRQLRAFMTETKRVLSSSGRVADAEAASDDPNAVMDHLSSMLKDFKVEGTQVEAVEAVAAEGEQQTTHKEKAATETINELVSSKEVRQQIDGLSREEQKALASLLRLDAENPIDESKPYWTPWEPRRYMAPFAFIPRYLEVNQNICAAVYLRHPVARRGMAEVPTPFSYEVNQLAFNWYLRRH</sequence>
<reference evidence="9" key="1">
    <citation type="submission" date="2021-06" db="EMBL/GenBank/DDBJ databases">
        <title>Comparative genomics, transcriptomics and evolutionary studies reveal genomic signatures of adaptation to plant cell wall in hemibiotrophic fungi.</title>
        <authorList>
            <consortium name="DOE Joint Genome Institute"/>
            <person name="Baroncelli R."/>
            <person name="Diaz J.F."/>
            <person name="Benocci T."/>
            <person name="Peng M."/>
            <person name="Battaglia E."/>
            <person name="Haridas S."/>
            <person name="Andreopoulos W."/>
            <person name="Labutti K."/>
            <person name="Pangilinan J."/>
            <person name="Floch G.L."/>
            <person name="Makela M.R."/>
            <person name="Henrissat B."/>
            <person name="Grigoriev I.V."/>
            <person name="Crouch J.A."/>
            <person name="De Vries R.P."/>
            <person name="Sukno S.A."/>
            <person name="Thon M.R."/>
        </authorList>
    </citation>
    <scope>NUCLEOTIDE SEQUENCE</scope>
    <source>
        <strain evidence="9">CBS 125086</strain>
    </source>
</reference>
<evidence type="ECO:0000313" key="10">
    <source>
        <dbReference type="Proteomes" id="UP001230504"/>
    </source>
</evidence>
<evidence type="ECO:0000256" key="4">
    <source>
        <dbReference type="ARBA" id="ARBA00022980"/>
    </source>
</evidence>
<keyword evidence="10" id="KW-1185">Reference proteome</keyword>
<name>A0AAD8PT13_9PEZI</name>
<comment type="caution">
    <text evidence="9">The sequence shown here is derived from an EMBL/GenBank/DDBJ whole genome shotgun (WGS) entry which is preliminary data.</text>
</comment>
<feature type="compositionally biased region" description="Low complexity" evidence="7">
    <location>
        <begin position="297"/>
        <end position="315"/>
    </location>
</feature>
<dbReference type="Proteomes" id="UP001230504">
    <property type="component" value="Unassembled WGS sequence"/>
</dbReference>
<feature type="domain" description="RNA-binding S4" evidence="8">
    <location>
        <begin position="174"/>
        <end position="238"/>
    </location>
</feature>
<accession>A0AAD8PT13</accession>
<feature type="compositionally biased region" description="Basic and acidic residues" evidence="7">
    <location>
        <begin position="254"/>
        <end position="267"/>
    </location>
</feature>
<keyword evidence="5" id="KW-0687">Ribonucleoprotein</keyword>
<dbReference type="PANTHER" id="PTHR11831">
    <property type="entry name" value="30S 40S RIBOSOMAL PROTEIN"/>
    <property type="match status" value="1"/>
</dbReference>
<dbReference type="SUPFAM" id="SSF55174">
    <property type="entry name" value="Alpha-L RNA-binding motif"/>
    <property type="match status" value="1"/>
</dbReference>
<proteinExistence type="inferred from homology"/>
<dbReference type="PANTHER" id="PTHR11831:SF4">
    <property type="entry name" value="SMALL RIBOSOMAL SUBUNIT PROTEIN US4M"/>
    <property type="match status" value="1"/>
</dbReference>
<evidence type="ECO:0000256" key="1">
    <source>
        <dbReference type="ARBA" id="ARBA00007465"/>
    </source>
</evidence>
<dbReference type="PROSITE" id="PS50889">
    <property type="entry name" value="S4"/>
    <property type="match status" value="1"/>
</dbReference>
<keyword evidence="4" id="KW-0689">Ribosomal protein</keyword>
<dbReference type="RefSeq" id="XP_060411194.1">
    <property type="nucleotide sequence ID" value="XM_060558471.1"/>
</dbReference>
<dbReference type="Gene3D" id="3.10.290.10">
    <property type="entry name" value="RNA-binding S4 domain"/>
    <property type="match status" value="1"/>
</dbReference>
<feature type="region of interest" description="Disordered" evidence="7">
    <location>
        <begin position="294"/>
        <end position="324"/>
    </location>
</feature>
<dbReference type="GO" id="GO:0019843">
    <property type="term" value="F:rRNA binding"/>
    <property type="evidence" value="ECO:0007669"/>
    <property type="project" value="UniProtKB-KW"/>
</dbReference>
<dbReference type="InterPro" id="IPR002942">
    <property type="entry name" value="S4_RNA-bd"/>
</dbReference>
<dbReference type="AlphaFoldDB" id="A0AAD8PT13"/>
<evidence type="ECO:0000256" key="3">
    <source>
        <dbReference type="ARBA" id="ARBA00022884"/>
    </source>
</evidence>
<dbReference type="SMART" id="SM00363">
    <property type="entry name" value="S4"/>
    <property type="match status" value="1"/>
</dbReference>
<dbReference type="EMBL" id="JAHLJV010000058">
    <property type="protein sequence ID" value="KAK1580135.1"/>
    <property type="molecule type" value="Genomic_DNA"/>
</dbReference>
<evidence type="ECO:0000259" key="8">
    <source>
        <dbReference type="SMART" id="SM00363"/>
    </source>
</evidence>
<keyword evidence="2" id="KW-0699">rRNA-binding</keyword>
<evidence type="ECO:0000256" key="2">
    <source>
        <dbReference type="ARBA" id="ARBA00022730"/>
    </source>
</evidence>
<dbReference type="InterPro" id="IPR036986">
    <property type="entry name" value="S4_RNA-bd_sf"/>
</dbReference>
<dbReference type="GO" id="GO:0042274">
    <property type="term" value="P:ribosomal small subunit biogenesis"/>
    <property type="evidence" value="ECO:0007669"/>
    <property type="project" value="TreeGrafter"/>
</dbReference>
<gene>
    <name evidence="9" type="ORF">LY79DRAFT_562392</name>
</gene>
<protein>
    <submittedName>
        <fullName evidence="9">S4 domain-containing protein</fullName>
    </submittedName>
</protein>
<dbReference type="GO" id="GO:0003735">
    <property type="term" value="F:structural constituent of ribosome"/>
    <property type="evidence" value="ECO:0007669"/>
    <property type="project" value="TreeGrafter"/>
</dbReference>
<evidence type="ECO:0000256" key="7">
    <source>
        <dbReference type="SAM" id="MobiDB-lite"/>
    </source>
</evidence>
<dbReference type="GO" id="GO:0005763">
    <property type="term" value="C:mitochondrial small ribosomal subunit"/>
    <property type="evidence" value="ECO:0007669"/>
    <property type="project" value="TreeGrafter"/>
</dbReference>